<dbReference type="PRINTS" id="PR00534">
    <property type="entry name" value="MCRFAMILY"/>
</dbReference>
<feature type="domain" description="G-protein coupled receptors family 1 profile" evidence="11">
    <location>
        <begin position="20"/>
        <end position="259"/>
    </location>
</feature>
<dbReference type="InterPro" id="IPR050569">
    <property type="entry name" value="TAAR"/>
</dbReference>
<keyword evidence="8 9" id="KW-0807">Transducer</keyword>
<feature type="transmembrane region" description="Helical" evidence="10">
    <location>
        <begin position="144"/>
        <end position="166"/>
    </location>
</feature>
<keyword evidence="13" id="KW-1185">Reference proteome</keyword>
<accession>A7SU65</accession>
<keyword evidence="7 9" id="KW-0675">Receptor</keyword>
<dbReference type="KEGG" id="nve:5503905"/>
<evidence type="ECO:0000256" key="1">
    <source>
        <dbReference type="ARBA" id="ARBA00004651"/>
    </source>
</evidence>
<feature type="non-terminal residue" evidence="12">
    <location>
        <position position="1"/>
    </location>
</feature>
<dbReference type="STRING" id="45351.A7SU65"/>
<dbReference type="PANTHER" id="PTHR24249:SF372">
    <property type="entry name" value="G-PROTEIN COUPLED RECEPTORS FAMILY 1 PROFILE DOMAIN-CONTAINING PROTEIN"/>
    <property type="match status" value="1"/>
</dbReference>
<sequence length="276" mass="30384">GSRIVFIAANTLIGLVAIIGNTLLLASVNKTRALQTISNAFVCSLALADLLVGLIAAPLNILRVESTHNAFNKAFDLSVIHSLVAATFSLTAVSCDRFIAISRPLRYPSLMTPKVTTKVLALIWFTATIEAIPSVFLYGRALMVYWVTHVILTVILPACVVIVCYVKIFKIAKRHSRDERVRPSVAVVDATFSVNYHNSNAAKTFAIIIAIFVVSFLPNLVCNLMDAALYAARDGMLPEYFFWSNCVMFLSSAINPMIYGARNKEFRSAFKRLCLI</sequence>
<keyword evidence="5 9" id="KW-0297">G-protein coupled receptor</keyword>
<dbReference type="EMBL" id="DS469808">
    <property type="protein sequence ID" value="EDO32748.1"/>
    <property type="molecule type" value="Genomic_DNA"/>
</dbReference>
<dbReference type="PANTHER" id="PTHR24249">
    <property type="entry name" value="HISTAMINE RECEPTOR-RELATED G-PROTEIN COUPLED RECEPTOR"/>
    <property type="match status" value="1"/>
</dbReference>
<dbReference type="HOGENOM" id="CLU_009579_11_5_1"/>
<feature type="transmembrane region" description="Helical" evidence="10">
    <location>
        <begin position="241"/>
        <end position="261"/>
    </location>
</feature>
<proteinExistence type="inferred from homology"/>
<evidence type="ECO:0000256" key="10">
    <source>
        <dbReference type="SAM" id="Phobius"/>
    </source>
</evidence>
<feature type="transmembrane region" description="Helical" evidence="10">
    <location>
        <begin position="40"/>
        <end position="59"/>
    </location>
</feature>
<gene>
    <name evidence="12" type="ORF">NEMVEDRAFT_v1g131951</name>
</gene>
<dbReference type="PRINTS" id="PR00237">
    <property type="entry name" value="GPCRRHODOPSN"/>
</dbReference>
<dbReference type="Pfam" id="PF00001">
    <property type="entry name" value="7tm_1"/>
    <property type="match status" value="2"/>
</dbReference>
<protein>
    <recommendedName>
        <fullName evidence="11">G-protein coupled receptors family 1 profile domain-containing protein</fullName>
    </recommendedName>
</protein>
<dbReference type="PhylomeDB" id="A7SU65"/>
<evidence type="ECO:0000256" key="5">
    <source>
        <dbReference type="ARBA" id="ARBA00023040"/>
    </source>
</evidence>
<comment type="subcellular location">
    <subcellularLocation>
        <location evidence="1">Cell membrane</location>
        <topology evidence="1">Multi-pass membrane protein</topology>
    </subcellularLocation>
</comment>
<comment type="similarity">
    <text evidence="9">Belongs to the G-protein coupled receptor 1 family.</text>
</comment>
<dbReference type="Proteomes" id="UP000001593">
    <property type="component" value="Unassembled WGS sequence"/>
</dbReference>
<name>A7SU65_NEMVE</name>
<keyword evidence="3 9" id="KW-0812">Transmembrane</keyword>
<dbReference type="GO" id="GO:0004977">
    <property type="term" value="F:melanocortin receptor activity"/>
    <property type="evidence" value="ECO:0007669"/>
    <property type="project" value="InterPro"/>
</dbReference>
<dbReference type="PROSITE" id="PS00237">
    <property type="entry name" value="G_PROTEIN_RECEP_F1_1"/>
    <property type="match status" value="1"/>
</dbReference>
<keyword evidence="2" id="KW-1003">Cell membrane</keyword>
<dbReference type="SUPFAM" id="SSF81321">
    <property type="entry name" value="Family A G protein-coupled receptor-like"/>
    <property type="match status" value="1"/>
</dbReference>
<keyword evidence="6 10" id="KW-0472">Membrane</keyword>
<dbReference type="GO" id="GO:0005886">
    <property type="term" value="C:plasma membrane"/>
    <property type="evidence" value="ECO:0000318"/>
    <property type="project" value="GO_Central"/>
</dbReference>
<evidence type="ECO:0000256" key="3">
    <source>
        <dbReference type="ARBA" id="ARBA00022692"/>
    </source>
</evidence>
<dbReference type="OrthoDB" id="5972961at2759"/>
<evidence type="ECO:0000256" key="7">
    <source>
        <dbReference type="ARBA" id="ARBA00023170"/>
    </source>
</evidence>
<dbReference type="AlphaFoldDB" id="A7SU65"/>
<dbReference type="GO" id="GO:0004930">
    <property type="term" value="F:G protein-coupled receptor activity"/>
    <property type="evidence" value="ECO:0000318"/>
    <property type="project" value="GO_Central"/>
</dbReference>
<dbReference type="eggNOG" id="KOG3656">
    <property type="taxonomic scope" value="Eukaryota"/>
</dbReference>
<feature type="transmembrane region" description="Helical" evidence="10">
    <location>
        <begin position="79"/>
        <end position="99"/>
    </location>
</feature>
<evidence type="ECO:0000256" key="9">
    <source>
        <dbReference type="RuleBase" id="RU000688"/>
    </source>
</evidence>
<evidence type="ECO:0000259" key="11">
    <source>
        <dbReference type="PROSITE" id="PS50262"/>
    </source>
</evidence>
<dbReference type="InterPro" id="IPR017452">
    <property type="entry name" value="GPCR_Rhodpsn_7TM"/>
</dbReference>
<evidence type="ECO:0000256" key="6">
    <source>
        <dbReference type="ARBA" id="ARBA00023136"/>
    </source>
</evidence>
<evidence type="ECO:0000313" key="12">
    <source>
        <dbReference type="EMBL" id="EDO32748.1"/>
    </source>
</evidence>
<dbReference type="Gene3D" id="1.20.1070.10">
    <property type="entry name" value="Rhodopsin 7-helix transmembrane proteins"/>
    <property type="match status" value="1"/>
</dbReference>
<dbReference type="InParanoid" id="A7SU65"/>
<dbReference type="PROSITE" id="PS50262">
    <property type="entry name" value="G_PROTEIN_RECEP_F1_2"/>
    <property type="match status" value="1"/>
</dbReference>
<dbReference type="OMA" id="TERCRIM"/>
<dbReference type="GO" id="GO:0007186">
    <property type="term" value="P:G protein-coupled receptor signaling pathway"/>
    <property type="evidence" value="ECO:0000318"/>
    <property type="project" value="GO_Central"/>
</dbReference>
<evidence type="ECO:0000256" key="8">
    <source>
        <dbReference type="ARBA" id="ARBA00023224"/>
    </source>
</evidence>
<feature type="transmembrane region" description="Helical" evidence="10">
    <location>
        <begin position="6"/>
        <end position="28"/>
    </location>
</feature>
<feature type="transmembrane region" description="Helical" evidence="10">
    <location>
        <begin position="204"/>
        <end position="221"/>
    </location>
</feature>
<dbReference type="InterPro" id="IPR001671">
    <property type="entry name" value="Melcrt_ACTH_rcpt"/>
</dbReference>
<feature type="transmembrane region" description="Helical" evidence="10">
    <location>
        <begin position="119"/>
        <end position="138"/>
    </location>
</feature>
<dbReference type="InterPro" id="IPR000276">
    <property type="entry name" value="GPCR_Rhodpsn"/>
</dbReference>
<evidence type="ECO:0000256" key="2">
    <source>
        <dbReference type="ARBA" id="ARBA00022475"/>
    </source>
</evidence>
<dbReference type="SMART" id="SM01381">
    <property type="entry name" value="7TM_GPCR_Srsx"/>
    <property type="match status" value="1"/>
</dbReference>
<organism evidence="12 13">
    <name type="scientific">Nematostella vectensis</name>
    <name type="common">Starlet sea anemone</name>
    <dbReference type="NCBI Taxonomy" id="45351"/>
    <lineage>
        <taxon>Eukaryota</taxon>
        <taxon>Metazoa</taxon>
        <taxon>Cnidaria</taxon>
        <taxon>Anthozoa</taxon>
        <taxon>Hexacorallia</taxon>
        <taxon>Actiniaria</taxon>
        <taxon>Edwardsiidae</taxon>
        <taxon>Nematostella</taxon>
    </lineage>
</organism>
<dbReference type="CDD" id="cd00637">
    <property type="entry name" value="7tm_classA_rhodopsin-like"/>
    <property type="match status" value="1"/>
</dbReference>
<evidence type="ECO:0000256" key="4">
    <source>
        <dbReference type="ARBA" id="ARBA00022989"/>
    </source>
</evidence>
<keyword evidence="4 10" id="KW-1133">Transmembrane helix</keyword>
<reference evidence="12 13" key="1">
    <citation type="journal article" date="2007" name="Science">
        <title>Sea anemone genome reveals ancestral eumetazoan gene repertoire and genomic organization.</title>
        <authorList>
            <person name="Putnam N.H."/>
            <person name="Srivastava M."/>
            <person name="Hellsten U."/>
            <person name="Dirks B."/>
            <person name="Chapman J."/>
            <person name="Salamov A."/>
            <person name="Terry A."/>
            <person name="Shapiro H."/>
            <person name="Lindquist E."/>
            <person name="Kapitonov V.V."/>
            <person name="Jurka J."/>
            <person name="Genikhovich G."/>
            <person name="Grigoriev I.V."/>
            <person name="Lucas S.M."/>
            <person name="Steele R.E."/>
            <person name="Finnerty J.R."/>
            <person name="Technau U."/>
            <person name="Martindale M.Q."/>
            <person name="Rokhsar D.S."/>
        </authorList>
    </citation>
    <scope>NUCLEOTIDE SEQUENCE [LARGE SCALE GENOMIC DNA]</scope>
    <source>
        <strain evidence="13">CH2 X CH6</strain>
    </source>
</reference>
<evidence type="ECO:0000313" key="13">
    <source>
        <dbReference type="Proteomes" id="UP000001593"/>
    </source>
</evidence>